<organism evidence="1 2">
    <name type="scientific">Marivirga sericea</name>
    <dbReference type="NCBI Taxonomy" id="1028"/>
    <lineage>
        <taxon>Bacteria</taxon>
        <taxon>Pseudomonadati</taxon>
        <taxon>Bacteroidota</taxon>
        <taxon>Cytophagia</taxon>
        <taxon>Cytophagales</taxon>
        <taxon>Marivirgaceae</taxon>
        <taxon>Marivirga</taxon>
    </lineage>
</organism>
<dbReference type="Pfam" id="PF13578">
    <property type="entry name" value="Methyltransf_24"/>
    <property type="match status" value="1"/>
</dbReference>
<dbReference type="Gene3D" id="3.40.50.150">
    <property type="entry name" value="Vaccinia Virus protein VP39"/>
    <property type="match status" value="1"/>
</dbReference>
<dbReference type="AlphaFoldDB" id="A0A1X7ILB1"/>
<name>A0A1X7ILB1_9BACT</name>
<gene>
    <name evidence="1" type="ORF">SAMN05661096_00803</name>
</gene>
<sequence>MNFFLIKEYILYYHLKTDEHSLQSSFFYQFYLEYIKRKSSSNQWDIIENSRKRLLNDHSKIEIFDLGAGSKVNNSHRRKIKSVARYSLSSPKFSQLLSLLVKGFKCKQVIELGTSLGINTAYLATAKTDCQITTFEADPAALKIAKEINANRKNIHFQKGDIAYLLPEYLHKSNPKIDLVYADANHTYAASIEYFNIILPYITKNSIYVMDDIHWSSGMKKAWEELKKRDEVSSSIDLFDAGLLFFNPDFKKQHYILEF</sequence>
<dbReference type="CDD" id="cd02440">
    <property type="entry name" value="AdoMet_MTases"/>
    <property type="match status" value="1"/>
</dbReference>
<dbReference type="OrthoDB" id="5464618at2"/>
<dbReference type="GO" id="GO:0032259">
    <property type="term" value="P:methylation"/>
    <property type="evidence" value="ECO:0007669"/>
    <property type="project" value="UniProtKB-KW"/>
</dbReference>
<dbReference type="Proteomes" id="UP000193804">
    <property type="component" value="Unassembled WGS sequence"/>
</dbReference>
<dbReference type="STRING" id="1028.SAMN05661096_00803"/>
<keyword evidence="1" id="KW-0489">Methyltransferase</keyword>
<keyword evidence="2" id="KW-1185">Reference proteome</keyword>
<dbReference type="GO" id="GO:0008168">
    <property type="term" value="F:methyltransferase activity"/>
    <property type="evidence" value="ECO:0007669"/>
    <property type="project" value="UniProtKB-KW"/>
</dbReference>
<keyword evidence="1" id="KW-0808">Transferase</keyword>
<dbReference type="PANTHER" id="PTHR43167:SF1">
    <property type="entry name" value="PUTATIVE (AFU_ORTHOLOGUE AFUA_6G01830)-RELATED"/>
    <property type="match status" value="1"/>
</dbReference>
<evidence type="ECO:0000313" key="2">
    <source>
        <dbReference type="Proteomes" id="UP000193804"/>
    </source>
</evidence>
<dbReference type="PANTHER" id="PTHR43167">
    <property type="entry name" value="PUTATIVE (AFU_ORTHOLOGUE AFUA_6G01830)-RELATED"/>
    <property type="match status" value="1"/>
</dbReference>
<dbReference type="SUPFAM" id="SSF53335">
    <property type="entry name" value="S-adenosyl-L-methionine-dependent methyltransferases"/>
    <property type="match status" value="1"/>
</dbReference>
<dbReference type="RefSeq" id="WP_085515780.1">
    <property type="nucleotide sequence ID" value="NZ_FXAW01000001.1"/>
</dbReference>
<protein>
    <submittedName>
        <fullName evidence="1">Methyltransferase domain-containing protein</fullName>
    </submittedName>
</protein>
<evidence type="ECO:0000313" key="1">
    <source>
        <dbReference type="EMBL" id="SMG15764.1"/>
    </source>
</evidence>
<reference evidence="2" key="1">
    <citation type="submission" date="2017-04" db="EMBL/GenBank/DDBJ databases">
        <authorList>
            <person name="Varghese N."/>
            <person name="Submissions S."/>
        </authorList>
    </citation>
    <scope>NUCLEOTIDE SEQUENCE [LARGE SCALE GENOMIC DNA]</scope>
    <source>
        <strain evidence="2">DSM 4125</strain>
    </source>
</reference>
<dbReference type="InterPro" id="IPR029063">
    <property type="entry name" value="SAM-dependent_MTases_sf"/>
</dbReference>
<proteinExistence type="predicted"/>
<dbReference type="EMBL" id="FXAW01000001">
    <property type="protein sequence ID" value="SMG15764.1"/>
    <property type="molecule type" value="Genomic_DNA"/>
</dbReference>
<accession>A0A1X7ILB1</accession>